<dbReference type="GO" id="GO:0003677">
    <property type="term" value="F:DNA binding"/>
    <property type="evidence" value="ECO:0007669"/>
    <property type="project" value="UniProtKB-KW"/>
</dbReference>
<dbReference type="InterPro" id="IPR036093">
    <property type="entry name" value="NAC_dom_sf"/>
</dbReference>
<dbReference type="Pfam" id="PF02365">
    <property type="entry name" value="NAM"/>
    <property type="match status" value="1"/>
</dbReference>
<dbReference type="Gene3D" id="2.170.150.80">
    <property type="entry name" value="NAC domain"/>
    <property type="match status" value="1"/>
</dbReference>
<sequence>MEKNNSTEASSSSSAATGNEFEEFLETMPPGYRFCPTDNELVEHYLNNKIHNHPLPMNFIPQVKFYDNDPSQLIANDKPLGETEWYFFSSRDRKYPNGSRPSRSTPNGYWKPTGVDKPIPAGSPNPLGKKTTLDFYQGRHGDKNDSVRTDWKMHEYVLKDSANNSQPGNCMTLNNFVLCKLYKNKYKTDKNYRDDDDQEGNNNIAAIEQQPLMSINYISSSSLTEMPLPQAQGTTVCNNISSSVTASQINKEEASSSSLMLVDDQRINDHINNGDQFEDKAAVIQPNDDDDYLTYINALDPITIIKDINSDDLCWDWDFLEDDGSAAPKDPTSAKGL</sequence>
<dbReference type="Proteomes" id="UP000188268">
    <property type="component" value="Unassembled WGS sequence"/>
</dbReference>
<dbReference type="InterPro" id="IPR003441">
    <property type="entry name" value="NAC-dom"/>
</dbReference>
<keyword evidence="8" id="KW-1185">Reference proteome</keyword>
<evidence type="ECO:0000256" key="1">
    <source>
        <dbReference type="ARBA" id="ARBA00023015"/>
    </source>
</evidence>
<evidence type="ECO:0000256" key="4">
    <source>
        <dbReference type="ARBA" id="ARBA00023242"/>
    </source>
</evidence>
<dbReference type="Gramene" id="OMP12291">
    <property type="protein sequence ID" value="OMP12291"/>
    <property type="gene ID" value="CCACVL1_00050"/>
</dbReference>
<evidence type="ECO:0000256" key="3">
    <source>
        <dbReference type="ARBA" id="ARBA00023163"/>
    </source>
</evidence>
<reference evidence="7 8" key="1">
    <citation type="submission" date="2013-09" db="EMBL/GenBank/DDBJ databases">
        <title>Corchorus capsularis genome sequencing.</title>
        <authorList>
            <person name="Alam M."/>
            <person name="Haque M.S."/>
            <person name="Islam M.S."/>
            <person name="Emdad E.M."/>
            <person name="Islam M.M."/>
            <person name="Ahmed B."/>
            <person name="Halim A."/>
            <person name="Hossen Q.M.M."/>
            <person name="Hossain M.Z."/>
            <person name="Ahmed R."/>
            <person name="Khan M.M."/>
            <person name="Islam R."/>
            <person name="Rashid M.M."/>
            <person name="Khan S.A."/>
            <person name="Rahman M.S."/>
            <person name="Alam M."/>
        </authorList>
    </citation>
    <scope>NUCLEOTIDE SEQUENCE [LARGE SCALE GENOMIC DNA]</scope>
    <source>
        <strain evidence="8">cv. CVL-1</strain>
        <tissue evidence="7">Whole seedling</tissue>
    </source>
</reference>
<evidence type="ECO:0000256" key="2">
    <source>
        <dbReference type="ARBA" id="ARBA00023125"/>
    </source>
</evidence>
<proteinExistence type="predicted"/>
<keyword evidence="4" id="KW-0539">Nucleus</keyword>
<name>A0A1R3KYX6_COCAP</name>
<gene>
    <name evidence="7" type="ORF">CCACVL1_00050</name>
</gene>
<evidence type="ECO:0000313" key="7">
    <source>
        <dbReference type="EMBL" id="OMP12291.1"/>
    </source>
</evidence>
<dbReference type="EMBL" id="AWWV01000175">
    <property type="protein sequence ID" value="OMP12291.1"/>
    <property type="molecule type" value="Genomic_DNA"/>
</dbReference>
<keyword evidence="2" id="KW-0238">DNA-binding</keyword>
<dbReference type="PROSITE" id="PS51005">
    <property type="entry name" value="NAC"/>
    <property type="match status" value="1"/>
</dbReference>
<evidence type="ECO:0000259" key="6">
    <source>
        <dbReference type="PROSITE" id="PS51005"/>
    </source>
</evidence>
<feature type="domain" description="NAC" evidence="6">
    <location>
        <begin position="28"/>
        <end position="184"/>
    </location>
</feature>
<dbReference type="OrthoDB" id="969582at2759"/>
<dbReference type="PANTHER" id="PTHR31719:SF226">
    <property type="entry name" value="NAC TRANSCRIPTION FACTOR 29-LIKE ISOFORM X1"/>
    <property type="match status" value="1"/>
</dbReference>
<evidence type="ECO:0000313" key="8">
    <source>
        <dbReference type="Proteomes" id="UP000188268"/>
    </source>
</evidence>
<feature type="region of interest" description="Disordered" evidence="5">
    <location>
        <begin position="95"/>
        <end position="141"/>
    </location>
</feature>
<keyword evidence="1" id="KW-0805">Transcription regulation</keyword>
<dbReference type="OMA" id="NDHINNG"/>
<comment type="caution">
    <text evidence="7">The sequence shown here is derived from an EMBL/GenBank/DDBJ whole genome shotgun (WGS) entry which is preliminary data.</text>
</comment>
<dbReference type="PANTHER" id="PTHR31719">
    <property type="entry name" value="NAC TRANSCRIPTION FACTOR 56"/>
    <property type="match status" value="1"/>
</dbReference>
<protein>
    <submittedName>
        <fullName evidence="7">No apical meristem (NAM) protein</fullName>
    </submittedName>
</protein>
<dbReference type="SUPFAM" id="SSF101941">
    <property type="entry name" value="NAC domain"/>
    <property type="match status" value="1"/>
</dbReference>
<keyword evidence="3" id="KW-0804">Transcription</keyword>
<dbReference type="GO" id="GO:0006355">
    <property type="term" value="P:regulation of DNA-templated transcription"/>
    <property type="evidence" value="ECO:0007669"/>
    <property type="project" value="InterPro"/>
</dbReference>
<accession>A0A1R3KYX6</accession>
<dbReference type="AlphaFoldDB" id="A0A1R3KYX6"/>
<dbReference type="STRING" id="210143.A0A1R3KYX6"/>
<organism evidence="7 8">
    <name type="scientific">Corchorus capsularis</name>
    <name type="common">Jute</name>
    <dbReference type="NCBI Taxonomy" id="210143"/>
    <lineage>
        <taxon>Eukaryota</taxon>
        <taxon>Viridiplantae</taxon>
        <taxon>Streptophyta</taxon>
        <taxon>Embryophyta</taxon>
        <taxon>Tracheophyta</taxon>
        <taxon>Spermatophyta</taxon>
        <taxon>Magnoliopsida</taxon>
        <taxon>eudicotyledons</taxon>
        <taxon>Gunneridae</taxon>
        <taxon>Pentapetalae</taxon>
        <taxon>rosids</taxon>
        <taxon>malvids</taxon>
        <taxon>Malvales</taxon>
        <taxon>Malvaceae</taxon>
        <taxon>Grewioideae</taxon>
        <taxon>Apeibeae</taxon>
        <taxon>Corchorus</taxon>
    </lineage>
</organism>
<evidence type="ECO:0000256" key="5">
    <source>
        <dbReference type="SAM" id="MobiDB-lite"/>
    </source>
</evidence>